<protein>
    <submittedName>
        <fullName evidence="2">tRNA pseudouridine32 synthase / 23S rRNA pseudouridine746 synthase</fullName>
        <ecNumber evidence="2">5.4.99.28</ecNumber>
        <ecNumber evidence="2">5.4.99.29</ecNumber>
    </submittedName>
</protein>
<dbReference type="InterPro" id="IPR050188">
    <property type="entry name" value="RluA_PseudoU_synthase"/>
</dbReference>
<keyword evidence="3" id="KW-1185">Reference proteome</keyword>
<dbReference type="PANTHER" id="PTHR21600">
    <property type="entry name" value="MITOCHONDRIAL RNA PSEUDOURIDINE SYNTHASE"/>
    <property type="match status" value="1"/>
</dbReference>
<sequence length="538" mass="62118">MEKLHRFTTNINNSELPTKLDYPHYYTPNTIAQIAAKELQEYLQKQTDFIHNFGLNGKEKAIGKMFGVLVVKDVQENLGYLCAFSGKLADKTIHKHFVPPVYDILQPNGFYLKTEEQLNNINKEILSIENSTTYLTAKQQYLTLKNEYDKLLVTERFKIKERRKQRRTLNEIDNQKNINEEFYLKEYALYLNDKLAPCQKIYSQLQKKTTKLSKQRAELSATLQQKIFEHYRFLNAQQQTQNLLQLFESNPTLIPAGAGDCCAPKLFQYAFQHQLKPIALAEFWWGAPLATSIRKHLHYYPACTGKCKPILSFMLQGLPVAKNSLLHSLNQPQYLDIFYEDESLAIVNKPEEFLSVAGKEIKHTIESLAKKQFPNATGPLIVHRLDMSTSGVLVIAKTKEAHQKLQKQFIEKTVQKRYVALLNGVITQQKGTINLPLRVDLNDRPKQLVCYEHGKKAITYWEIISTDNSQTKIYFYPVTGRTHQLRVHAAHHLGLNTPIVGDDLYGTKANRLHLHAEYIRFVHPKTQLLVEFTIPCPF</sequence>
<dbReference type="SUPFAM" id="SSF55120">
    <property type="entry name" value="Pseudouridine synthase"/>
    <property type="match status" value="1"/>
</dbReference>
<reference evidence="2 3" key="1">
    <citation type="submission" date="2024-05" db="EMBL/GenBank/DDBJ databases">
        <authorList>
            <person name="Duchaud E."/>
        </authorList>
    </citation>
    <scope>NUCLEOTIDE SEQUENCE [LARGE SCALE GENOMIC DNA]</scope>
    <source>
        <strain evidence="2">Ena-SAMPLE-TAB-13-05-2024-13:56:06:370-140305</strain>
    </source>
</reference>
<dbReference type="EC" id="5.4.99.28" evidence="2"/>
<dbReference type="PROSITE" id="PS01129">
    <property type="entry name" value="PSI_RLU"/>
    <property type="match status" value="1"/>
</dbReference>
<proteinExistence type="predicted"/>
<dbReference type="InterPro" id="IPR006224">
    <property type="entry name" value="PsdUridine_synth_RluA-like_CS"/>
</dbReference>
<keyword evidence="2" id="KW-0413">Isomerase</keyword>
<feature type="domain" description="Pseudouridine synthase RsuA/RluA-like" evidence="1">
    <location>
        <begin position="344"/>
        <end position="491"/>
    </location>
</feature>
<dbReference type="CDD" id="cd02869">
    <property type="entry name" value="PseudoU_synth_RluA_like"/>
    <property type="match status" value="1"/>
</dbReference>
<name>A0ABM9PHV3_9FLAO</name>
<organism evidence="2 3">
    <name type="scientific">Tenacibaculum vairaonense</name>
    <dbReference type="NCBI Taxonomy" id="3137860"/>
    <lineage>
        <taxon>Bacteria</taxon>
        <taxon>Pseudomonadati</taxon>
        <taxon>Bacteroidota</taxon>
        <taxon>Flavobacteriia</taxon>
        <taxon>Flavobacteriales</taxon>
        <taxon>Flavobacteriaceae</taxon>
        <taxon>Tenacibaculum</taxon>
    </lineage>
</organism>
<accession>A0ABM9PHV3</accession>
<dbReference type="GO" id="GO:0160142">
    <property type="term" value="F:23S rRNA pseudouridine(746) synthase activity"/>
    <property type="evidence" value="ECO:0007669"/>
    <property type="project" value="UniProtKB-EC"/>
</dbReference>
<dbReference type="Pfam" id="PF00849">
    <property type="entry name" value="PseudoU_synth_2"/>
    <property type="match status" value="1"/>
</dbReference>
<dbReference type="EC" id="5.4.99.29" evidence="2"/>
<evidence type="ECO:0000313" key="2">
    <source>
        <dbReference type="EMBL" id="CAL2105183.1"/>
    </source>
</evidence>
<dbReference type="EMBL" id="CAXJRC010000004">
    <property type="protein sequence ID" value="CAL2105183.1"/>
    <property type="molecule type" value="Genomic_DNA"/>
</dbReference>
<dbReference type="Proteomes" id="UP001497602">
    <property type="component" value="Unassembled WGS sequence"/>
</dbReference>
<evidence type="ECO:0000313" key="3">
    <source>
        <dbReference type="Proteomes" id="UP001497602"/>
    </source>
</evidence>
<comment type="caution">
    <text evidence="2">The sequence shown here is derived from an EMBL/GenBank/DDBJ whole genome shotgun (WGS) entry which is preliminary data.</text>
</comment>
<gene>
    <name evidence="2" type="ORF">T190115A13A_130058</name>
</gene>
<dbReference type="Gene3D" id="3.30.2350.10">
    <property type="entry name" value="Pseudouridine synthase"/>
    <property type="match status" value="1"/>
</dbReference>
<dbReference type="PANTHER" id="PTHR21600:SF89">
    <property type="entry name" value="RIBOSOMAL LARGE SUBUNIT PSEUDOURIDINE SYNTHASE A"/>
    <property type="match status" value="1"/>
</dbReference>
<dbReference type="InterPro" id="IPR020103">
    <property type="entry name" value="PsdUridine_synth_cat_dom_sf"/>
</dbReference>
<dbReference type="GO" id="GO:0160151">
    <property type="term" value="F:tRNA pseudouridine(32) synthase activity"/>
    <property type="evidence" value="ECO:0007669"/>
    <property type="project" value="UniProtKB-EC"/>
</dbReference>
<evidence type="ECO:0000259" key="1">
    <source>
        <dbReference type="Pfam" id="PF00849"/>
    </source>
</evidence>
<dbReference type="InterPro" id="IPR006145">
    <property type="entry name" value="PsdUridine_synth_RsuA/RluA"/>
</dbReference>
<dbReference type="RefSeq" id="WP_348737004.1">
    <property type="nucleotide sequence ID" value="NZ_CAXJRC010000004.1"/>
</dbReference>